<accession>A0A7M7SWK9</accession>
<dbReference type="RefSeq" id="XP_030836603.1">
    <property type="nucleotide sequence ID" value="XM_030980743.1"/>
</dbReference>
<dbReference type="Proteomes" id="UP000007110">
    <property type="component" value="Unassembled WGS sequence"/>
</dbReference>
<dbReference type="EnsemblMetazoa" id="XM_030980743">
    <property type="protein sequence ID" value="XP_030836603"/>
    <property type="gene ID" value="LOC115922243"/>
</dbReference>
<dbReference type="InParanoid" id="A0A7M7SWK9"/>
<keyword evidence="1" id="KW-0812">Transmembrane</keyword>
<dbReference type="OrthoDB" id="412155at2759"/>
<dbReference type="AlphaFoldDB" id="A0A7M7SWK9"/>
<dbReference type="GeneID" id="115922243"/>
<dbReference type="KEGG" id="spu:115922243"/>
<keyword evidence="1" id="KW-1133">Transmembrane helix</keyword>
<name>A0A7M7SWK9_STRPU</name>
<evidence type="ECO:0000256" key="1">
    <source>
        <dbReference type="SAM" id="Phobius"/>
    </source>
</evidence>
<reference evidence="2" key="2">
    <citation type="submission" date="2021-01" db="UniProtKB">
        <authorList>
            <consortium name="EnsemblMetazoa"/>
        </authorList>
    </citation>
    <scope>IDENTIFICATION</scope>
</reference>
<feature type="transmembrane region" description="Helical" evidence="1">
    <location>
        <begin position="68"/>
        <end position="90"/>
    </location>
</feature>
<evidence type="ECO:0000313" key="2">
    <source>
        <dbReference type="EnsemblMetazoa" id="XP_030836603"/>
    </source>
</evidence>
<keyword evidence="3" id="KW-1185">Reference proteome</keyword>
<reference evidence="3" key="1">
    <citation type="submission" date="2015-02" db="EMBL/GenBank/DDBJ databases">
        <title>Genome sequencing for Strongylocentrotus purpuratus.</title>
        <authorList>
            <person name="Murali S."/>
            <person name="Liu Y."/>
            <person name="Vee V."/>
            <person name="English A."/>
            <person name="Wang M."/>
            <person name="Skinner E."/>
            <person name="Han Y."/>
            <person name="Muzny D.M."/>
            <person name="Worley K.C."/>
            <person name="Gibbs R.A."/>
        </authorList>
    </citation>
    <scope>NUCLEOTIDE SEQUENCE</scope>
</reference>
<sequence>MYTSSLLQSHSLKPFIVYQVVVSIQSTNNAAVIAIDNFVVSSAACNSLGSLNGRSQTRSSRSSNRSGMAAGIIILILIIVAVLAVLLFIYRSRIQSIVHRCSQSVTEMNYKRHDVAFVNEDKKEAVEIPTIITQELDAPESSVVDG</sequence>
<protein>
    <submittedName>
        <fullName evidence="2">Uncharacterized protein</fullName>
    </submittedName>
</protein>
<evidence type="ECO:0000313" key="3">
    <source>
        <dbReference type="Proteomes" id="UP000007110"/>
    </source>
</evidence>
<organism evidence="2 3">
    <name type="scientific">Strongylocentrotus purpuratus</name>
    <name type="common">Purple sea urchin</name>
    <dbReference type="NCBI Taxonomy" id="7668"/>
    <lineage>
        <taxon>Eukaryota</taxon>
        <taxon>Metazoa</taxon>
        <taxon>Echinodermata</taxon>
        <taxon>Eleutherozoa</taxon>
        <taxon>Echinozoa</taxon>
        <taxon>Echinoidea</taxon>
        <taxon>Euechinoidea</taxon>
        <taxon>Echinacea</taxon>
        <taxon>Camarodonta</taxon>
        <taxon>Echinidea</taxon>
        <taxon>Strongylocentrotidae</taxon>
        <taxon>Strongylocentrotus</taxon>
    </lineage>
</organism>
<proteinExistence type="predicted"/>
<keyword evidence="1" id="KW-0472">Membrane</keyword>